<reference evidence="3" key="1">
    <citation type="journal article" date="2014" name="Science">
        <title>Ancient hybridizations among the ancestral genomes of bread wheat.</title>
        <authorList>
            <consortium name="International Wheat Genome Sequencing Consortium,"/>
            <person name="Marcussen T."/>
            <person name="Sandve S.R."/>
            <person name="Heier L."/>
            <person name="Spannagl M."/>
            <person name="Pfeifer M."/>
            <person name="Jakobsen K.S."/>
            <person name="Wulff B.B."/>
            <person name="Steuernagel B."/>
            <person name="Mayer K.F."/>
            <person name="Olsen O.A."/>
        </authorList>
    </citation>
    <scope>NUCLEOTIDE SEQUENCE [LARGE SCALE GENOMIC DNA]</scope>
    <source>
        <strain evidence="3">cv. AL8/78</strain>
    </source>
</reference>
<evidence type="ECO:0000313" key="2">
    <source>
        <dbReference type="EnsemblPlants" id="AET5Gv20690000.5"/>
    </source>
</evidence>
<reference evidence="2" key="4">
    <citation type="submission" date="2019-03" db="UniProtKB">
        <authorList>
            <consortium name="EnsemblPlants"/>
        </authorList>
    </citation>
    <scope>IDENTIFICATION</scope>
</reference>
<feature type="compositionally biased region" description="Basic residues" evidence="1">
    <location>
        <begin position="77"/>
        <end position="86"/>
    </location>
</feature>
<reference evidence="2" key="5">
    <citation type="journal article" date="2021" name="G3 (Bethesda)">
        <title>Aegilops tauschii genome assembly Aet v5.0 features greater sequence contiguity and improved annotation.</title>
        <authorList>
            <person name="Wang L."/>
            <person name="Zhu T."/>
            <person name="Rodriguez J.C."/>
            <person name="Deal K.R."/>
            <person name="Dubcovsky J."/>
            <person name="McGuire P.E."/>
            <person name="Lux T."/>
            <person name="Spannagl M."/>
            <person name="Mayer K.F.X."/>
            <person name="Baldrich P."/>
            <person name="Meyers B.C."/>
            <person name="Huo N."/>
            <person name="Gu Y.Q."/>
            <person name="Zhou H."/>
            <person name="Devos K.M."/>
            <person name="Bennetzen J.L."/>
            <person name="Unver T."/>
            <person name="Budak H."/>
            <person name="Gulick P.J."/>
            <person name="Galiba G."/>
            <person name="Kalapos B."/>
            <person name="Nelson D.R."/>
            <person name="Li P."/>
            <person name="You F.M."/>
            <person name="Luo M.C."/>
            <person name="Dvorak J."/>
        </authorList>
    </citation>
    <scope>NUCLEOTIDE SEQUENCE [LARGE SCALE GENOMIC DNA]</scope>
    <source>
        <strain evidence="2">cv. AL8/78</strain>
    </source>
</reference>
<feature type="region of interest" description="Disordered" evidence="1">
    <location>
        <begin position="1"/>
        <end position="95"/>
    </location>
</feature>
<dbReference type="Proteomes" id="UP000015105">
    <property type="component" value="Chromosome 5D"/>
</dbReference>
<sequence length="95" mass="10305">SGRRHYRSRGPTVRPTETSAFPIFSLSSARGGGEGKGKTAGAERVSREATRLAPSRAPAPPPPRRVLGVDEGETVEKRRHGRRRRGLGLGQECLF</sequence>
<evidence type="ECO:0000313" key="3">
    <source>
        <dbReference type="Proteomes" id="UP000015105"/>
    </source>
</evidence>
<proteinExistence type="predicted"/>
<keyword evidence="3" id="KW-1185">Reference proteome</keyword>
<organism evidence="2 3">
    <name type="scientific">Aegilops tauschii subsp. strangulata</name>
    <name type="common">Goatgrass</name>
    <dbReference type="NCBI Taxonomy" id="200361"/>
    <lineage>
        <taxon>Eukaryota</taxon>
        <taxon>Viridiplantae</taxon>
        <taxon>Streptophyta</taxon>
        <taxon>Embryophyta</taxon>
        <taxon>Tracheophyta</taxon>
        <taxon>Spermatophyta</taxon>
        <taxon>Magnoliopsida</taxon>
        <taxon>Liliopsida</taxon>
        <taxon>Poales</taxon>
        <taxon>Poaceae</taxon>
        <taxon>BOP clade</taxon>
        <taxon>Pooideae</taxon>
        <taxon>Triticodae</taxon>
        <taxon>Triticeae</taxon>
        <taxon>Triticinae</taxon>
        <taxon>Aegilops</taxon>
    </lineage>
</organism>
<dbReference type="AlphaFoldDB" id="A0A453LAQ7"/>
<reference evidence="3" key="2">
    <citation type="journal article" date="2017" name="Nat. Plants">
        <title>The Aegilops tauschii genome reveals multiple impacts of transposons.</title>
        <authorList>
            <person name="Zhao G."/>
            <person name="Zou C."/>
            <person name="Li K."/>
            <person name="Wang K."/>
            <person name="Li T."/>
            <person name="Gao L."/>
            <person name="Zhang X."/>
            <person name="Wang H."/>
            <person name="Yang Z."/>
            <person name="Liu X."/>
            <person name="Jiang W."/>
            <person name="Mao L."/>
            <person name="Kong X."/>
            <person name="Jiao Y."/>
            <person name="Jia J."/>
        </authorList>
    </citation>
    <scope>NUCLEOTIDE SEQUENCE [LARGE SCALE GENOMIC DNA]</scope>
    <source>
        <strain evidence="3">cv. AL8/78</strain>
    </source>
</reference>
<reference evidence="2" key="3">
    <citation type="journal article" date="2017" name="Nature">
        <title>Genome sequence of the progenitor of the wheat D genome Aegilops tauschii.</title>
        <authorList>
            <person name="Luo M.C."/>
            <person name="Gu Y.Q."/>
            <person name="Puiu D."/>
            <person name="Wang H."/>
            <person name="Twardziok S.O."/>
            <person name="Deal K.R."/>
            <person name="Huo N."/>
            <person name="Zhu T."/>
            <person name="Wang L."/>
            <person name="Wang Y."/>
            <person name="McGuire P.E."/>
            <person name="Liu S."/>
            <person name="Long H."/>
            <person name="Ramasamy R.K."/>
            <person name="Rodriguez J.C."/>
            <person name="Van S.L."/>
            <person name="Yuan L."/>
            <person name="Wang Z."/>
            <person name="Xia Z."/>
            <person name="Xiao L."/>
            <person name="Anderson O.D."/>
            <person name="Ouyang S."/>
            <person name="Liang Y."/>
            <person name="Zimin A.V."/>
            <person name="Pertea G."/>
            <person name="Qi P."/>
            <person name="Bennetzen J.L."/>
            <person name="Dai X."/>
            <person name="Dawson M.W."/>
            <person name="Muller H.G."/>
            <person name="Kugler K."/>
            <person name="Rivarola-Duarte L."/>
            <person name="Spannagl M."/>
            <person name="Mayer K.F.X."/>
            <person name="Lu F.H."/>
            <person name="Bevan M.W."/>
            <person name="Leroy P."/>
            <person name="Li P."/>
            <person name="You F.M."/>
            <person name="Sun Q."/>
            <person name="Liu Z."/>
            <person name="Lyons E."/>
            <person name="Wicker T."/>
            <person name="Salzberg S.L."/>
            <person name="Devos K.M."/>
            <person name="Dvorak J."/>
        </authorList>
    </citation>
    <scope>NUCLEOTIDE SEQUENCE [LARGE SCALE GENOMIC DNA]</scope>
    <source>
        <strain evidence="2">cv. AL8/78</strain>
    </source>
</reference>
<accession>A0A453LAQ7</accession>
<dbReference type="Gramene" id="AET5Gv20690000.5">
    <property type="protein sequence ID" value="AET5Gv20690000.5"/>
    <property type="gene ID" value="AET5Gv20690000"/>
</dbReference>
<protein>
    <submittedName>
        <fullName evidence="2">Uncharacterized protein</fullName>
    </submittedName>
</protein>
<dbReference type="EnsemblPlants" id="AET5Gv20690000.5">
    <property type="protein sequence ID" value="AET5Gv20690000.5"/>
    <property type="gene ID" value="AET5Gv20690000"/>
</dbReference>
<evidence type="ECO:0000256" key="1">
    <source>
        <dbReference type="SAM" id="MobiDB-lite"/>
    </source>
</evidence>
<name>A0A453LAQ7_AEGTS</name>